<dbReference type="STRING" id="914234.M2QA86"/>
<protein>
    <submittedName>
        <fullName evidence="2">Uncharacterized protein</fullName>
    </submittedName>
</protein>
<dbReference type="Proteomes" id="UP000016930">
    <property type="component" value="Unassembled WGS sequence"/>
</dbReference>
<dbReference type="HOGENOM" id="CLU_084281_0_0_1"/>
<organism evidence="2 3">
    <name type="scientific">Ceriporiopsis subvermispora (strain B)</name>
    <name type="common">White-rot fungus</name>
    <name type="synonym">Gelatoporia subvermispora</name>
    <dbReference type="NCBI Taxonomy" id="914234"/>
    <lineage>
        <taxon>Eukaryota</taxon>
        <taxon>Fungi</taxon>
        <taxon>Dikarya</taxon>
        <taxon>Basidiomycota</taxon>
        <taxon>Agaricomycotina</taxon>
        <taxon>Agaricomycetes</taxon>
        <taxon>Polyporales</taxon>
        <taxon>Gelatoporiaceae</taxon>
        <taxon>Gelatoporia</taxon>
    </lineage>
</organism>
<feature type="compositionally biased region" description="Basic and acidic residues" evidence="1">
    <location>
        <begin position="81"/>
        <end position="97"/>
    </location>
</feature>
<evidence type="ECO:0000313" key="2">
    <source>
        <dbReference type="EMBL" id="EMD33838.1"/>
    </source>
</evidence>
<reference evidence="2 3" key="1">
    <citation type="journal article" date="2012" name="Proc. Natl. Acad. Sci. U.S.A.">
        <title>Comparative genomics of Ceriporiopsis subvermispora and Phanerochaete chrysosporium provide insight into selective ligninolysis.</title>
        <authorList>
            <person name="Fernandez-Fueyo E."/>
            <person name="Ruiz-Duenas F.J."/>
            <person name="Ferreira P."/>
            <person name="Floudas D."/>
            <person name="Hibbett D.S."/>
            <person name="Canessa P."/>
            <person name="Larrondo L.F."/>
            <person name="James T.Y."/>
            <person name="Seelenfreund D."/>
            <person name="Lobos S."/>
            <person name="Polanco R."/>
            <person name="Tello M."/>
            <person name="Honda Y."/>
            <person name="Watanabe T."/>
            <person name="Watanabe T."/>
            <person name="Ryu J.S."/>
            <person name="Kubicek C.P."/>
            <person name="Schmoll M."/>
            <person name="Gaskell J."/>
            <person name="Hammel K.E."/>
            <person name="St John F.J."/>
            <person name="Vanden Wymelenberg A."/>
            <person name="Sabat G."/>
            <person name="Splinter BonDurant S."/>
            <person name="Syed K."/>
            <person name="Yadav J.S."/>
            <person name="Doddapaneni H."/>
            <person name="Subramanian V."/>
            <person name="Lavin J.L."/>
            <person name="Oguiza J.A."/>
            <person name="Perez G."/>
            <person name="Pisabarro A.G."/>
            <person name="Ramirez L."/>
            <person name="Santoyo F."/>
            <person name="Master E."/>
            <person name="Coutinho P.M."/>
            <person name="Henrissat B."/>
            <person name="Lombard V."/>
            <person name="Magnuson J.K."/>
            <person name="Kuees U."/>
            <person name="Hori C."/>
            <person name="Igarashi K."/>
            <person name="Samejima M."/>
            <person name="Held B.W."/>
            <person name="Barry K.W."/>
            <person name="LaButti K.M."/>
            <person name="Lapidus A."/>
            <person name="Lindquist E.A."/>
            <person name="Lucas S.M."/>
            <person name="Riley R."/>
            <person name="Salamov A.A."/>
            <person name="Hoffmeister D."/>
            <person name="Schwenk D."/>
            <person name="Hadar Y."/>
            <person name="Yarden O."/>
            <person name="de Vries R.P."/>
            <person name="Wiebenga A."/>
            <person name="Stenlid J."/>
            <person name="Eastwood D."/>
            <person name="Grigoriev I.V."/>
            <person name="Berka R.M."/>
            <person name="Blanchette R.A."/>
            <person name="Kersten P."/>
            <person name="Martinez A.T."/>
            <person name="Vicuna R."/>
            <person name="Cullen D."/>
        </authorList>
    </citation>
    <scope>NUCLEOTIDE SEQUENCE [LARGE SCALE GENOMIC DNA]</scope>
    <source>
        <strain evidence="2 3">B</strain>
    </source>
</reference>
<evidence type="ECO:0000256" key="1">
    <source>
        <dbReference type="SAM" id="MobiDB-lite"/>
    </source>
</evidence>
<feature type="compositionally biased region" description="Polar residues" evidence="1">
    <location>
        <begin position="209"/>
        <end position="220"/>
    </location>
</feature>
<name>M2QA86_CERS8</name>
<feature type="compositionally biased region" description="Low complexity" evidence="1">
    <location>
        <begin position="124"/>
        <end position="146"/>
    </location>
</feature>
<dbReference type="OrthoDB" id="3227079at2759"/>
<evidence type="ECO:0000313" key="3">
    <source>
        <dbReference type="Proteomes" id="UP000016930"/>
    </source>
</evidence>
<dbReference type="AlphaFoldDB" id="M2QA86"/>
<feature type="region of interest" description="Disordered" evidence="1">
    <location>
        <begin position="23"/>
        <end position="46"/>
    </location>
</feature>
<accession>M2QA86</accession>
<keyword evidence="3" id="KW-1185">Reference proteome</keyword>
<feature type="compositionally biased region" description="Basic and acidic residues" evidence="1">
    <location>
        <begin position="256"/>
        <end position="273"/>
    </location>
</feature>
<sequence>MADIFRSLFFCCIRTRNELTEQPNERTHLLPPPEDIPPARSYIADPQKMKERMGTIVRAKEGRMVNVNAPLPFNIHNKSQHRLDGRSDRSLSTRRDPSYPGASTSRAQPGSPTVPVFQHASSARMPSYSRSRDPSPSIQTSHSTSSLHPGDASYLPPEVDPEGGPRGPLFNVRIVRGAGGFGIGNGKLRQGRNSYRGRLGRFSEDRGRSLSQASDASGTATKDGRRISYTLDDDVPEPDREPAPEQDALQDGNEPSPREDDVRREPEATAHVLDFKIQDVGKITESWGD</sequence>
<gene>
    <name evidence="2" type="ORF">CERSUDRAFT_117903</name>
</gene>
<proteinExistence type="predicted"/>
<feature type="compositionally biased region" description="Polar residues" evidence="1">
    <location>
        <begin position="101"/>
        <end position="111"/>
    </location>
</feature>
<dbReference type="EMBL" id="KB445805">
    <property type="protein sequence ID" value="EMD33838.1"/>
    <property type="molecule type" value="Genomic_DNA"/>
</dbReference>
<feature type="region of interest" description="Disordered" evidence="1">
    <location>
        <begin position="71"/>
        <end position="273"/>
    </location>
</feature>